<protein>
    <submittedName>
        <fullName evidence="1">Uncharacterized protein</fullName>
    </submittedName>
</protein>
<gene>
    <name evidence="1" type="ORF">CSKR_113523</name>
</gene>
<reference evidence="1 2" key="2">
    <citation type="journal article" date="2021" name="Genomics">
        <title>High-quality reference genome for Clonorchis sinensis.</title>
        <authorList>
            <person name="Young N.D."/>
            <person name="Stroehlein A.J."/>
            <person name="Kinkar L."/>
            <person name="Wang T."/>
            <person name="Sohn W.M."/>
            <person name="Chang B.C.H."/>
            <person name="Kaur P."/>
            <person name="Weisz D."/>
            <person name="Dudchenko O."/>
            <person name="Aiden E.L."/>
            <person name="Korhonen P.K."/>
            <person name="Gasser R.B."/>
        </authorList>
    </citation>
    <scope>NUCLEOTIDE SEQUENCE [LARGE SCALE GENOMIC DNA]</scope>
    <source>
        <strain evidence="1">Cs-k2</strain>
    </source>
</reference>
<organism evidence="1 2">
    <name type="scientific">Clonorchis sinensis</name>
    <name type="common">Chinese liver fluke</name>
    <dbReference type="NCBI Taxonomy" id="79923"/>
    <lineage>
        <taxon>Eukaryota</taxon>
        <taxon>Metazoa</taxon>
        <taxon>Spiralia</taxon>
        <taxon>Lophotrochozoa</taxon>
        <taxon>Platyhelminthes</taxon>
        <taxon>Trematoda</taxon>
        <taxon>Digenea</taxon>
        <taxon>Opisthorchiida</taxon>
        <taxon>Opisthorchiata</taxon>
        <taxon>Opisthorchiidae</taxon>
        <taxon>Clonorchis</taxon>
    </lineage>
</organism>
<dbReference type="AlphaFoldDB" id="A0A419Q3C8"/>
<comment type="caution">
    <text evidence="1">The sequence shown here is derived from an EMBL/GenBank/DDBJ whole genome shotgun (WGS) entry which is preliminary data.</text>
</comment>
<proteinExistence type="predicted"/>
<dbReference type="EMBL" id="NIRI02000042">
    <property type="protein sequence ID" value="KAG5447220.1"/>
    <property type="molecule type" value="Genomic_DNA"/>
</dbReference>
<dbReference type="Proteomes" id="UP000286415">
    <property type="component" value="Unassembled WGS sequence"/>
</dbReference>
<dbReference type="OrthoDB" id="6258785at2759"/>
<evidence type="ECO:0000313" key="2">
    <source>
        <dbReference type="Proteomes" id="UP000286415"/>
    </source>
</evidence>
<name>A0A419Q3C8_CLOSI</name>
<evidence type="ECO:0000313" key="1">
    <source>
        <dbReference type="EMBL" id="KAG5447220.1"/>
    </source>
</evidence>
<keyword evidence="2" id="KW-1185">Reference proteome</keyword>
<reference evidence="1 2" key="1">
    <citation type="journal article" date="2018" name="Biotechnol. Adv.">
        <title>Improved genomic resources and new bioinformatic workflow for the carcinogenic parasite Clonorchis sinensis: Biotechnological implications.</title>
        <authorList>
            <person name="Wang D."/>
            <person name="Korhonen P.K."/>
            <person name="Gasser R.B."/>
            <person name="Young N.D."/>
        </authorList>
    </citation>
    <scope>NUCLEOTIDE SEQUENCE [LARGE SCALE GENOMIC DNA]</scope>
    <source>
        <strain evidence="1">Cs-k2</strain>
    </source>
</reference>
<sequence>MLSSRIKLTIIFRLAILLMFCLSLAESFQGQCFNLDHELAYCARKHNVRIPKNPRVGFNFGYGSLNDTEYMCRTKWHILVFHCMRKRSEEFCRNSEEERFKQVIWTISLETRRLERAAAYMCHEHNLRIFREHQNKCLLKKEKASEQCTVVRNHTIREVVTALQNMSASVSAGSSEYYRSVQATLARYECRTIRSKLECLFNLLYTACPPDALRLIMNYFKETLPEGCTFHYENRLVNPLKLAKEPVNPVQHDPGAIEMNEKSVRVNLLAQKNTAGQERNCLSISCGLLMLQFIMPTHRFFR</sequence>
<dbReference type="InParanoid" id="A0A419Q3C8"/>
<accession>A0A419Q3C8</accession>